<dbReference type="InterPro" id="IPR052929">
    <property type="entry name" value="RNase_H-like_EbsB-rel"/>
</dbReference>
<dbReference type="Proteomes" id="UP000237000">
    <property type="component" value="Unassembled WGS sequence"/>
</dbReference>
<evidence type="ECO:0000259" key="1">
    <source>
        <dbReference type="Pfam" id="PF13456"/>
    </source>
</evidence>
<dbReference type="Pfam" id="PF13456">
    <property type="entry name" value="RVT_3"/>
    <property type="match status" value="1"/>
</dbReference>
<dbReference type="PANTHER" id="PTHR47074:SF11">
    <property type="entry name" value="REVERSE TRANSCRIPTASE-LIKE PROTEIN"/>
    <property type="match status" value="1"/>
</dbReference>
<proteinExistence type="predicted"/>
<organism evidence="2 3">
    <name type="scientific">Trema orientale</name>
    <name type="common">Charcoal tree</name>
    <name type="synonym">Celtis orientalis</name>
    <dbReference type="NCBI Taxonomy" id="63057"/>
    <lineage>
        <taxon>Eukaryota</taxon>
        <taxon>Viridiplantae</taxon>
        <taxon>Streptophyta</taxon>
        <taxon>Embryophyta</taxon>
        <taxon>Tracheophyta</taxon>
        <taxon>Spermatophyta</taxon>
        <taxon>Magnoliopsida</taxon>
        <taxon>eudicotyledons</taxon>
        <taxon>Gunneridae</taxon>
        <taxon>Pentapetalae</taxon>
        <taxon>rosids</taxon>
        <taxon>fabids</taxon>
        <taxon>Rosales</taxon>
        <taxon>Cannabaceae</taxon>
        <taxon>Trema</taxon>
    </lineage>
</organism>
<keyword evidence="3" id="KW-1185">Reference proteome</keyword>
<sequence length="109" mass="12046">MAECLALREGTSFALRYGFVISEVESDSKKICSALQSFDPLSKESPILSDIIVNLNLLGNTICNFIPRNRNKVAYILSSYGLHSDSCSVWLAETPTCVSMAVYEDCELQ</sequence>
<dbReference type="AlphaFoldDB" id="A0A2P5EU76"/>
<feature type="domain" description="RNase H type-1" evidence="1">
    <location>
        <begin position="1"/>
        <end position="79"/>
    </location>
</feature>
<dbReference type="PANTHER" id="PTHR47074">
    <property type="entry name" value="BNAC02G40300D PROTEIN"/>
    <property type="match status" value="1"/>
</dbReference>
<dbReference type="GO" id="GO:0003676">
    <property type="term" value="F:nucleic acid binding"/>
    <property type="evidence" value="ECO:0007669"/>
    <property type="project" value="InterPro"/>
</dbReference>
<reference evidence="3" key="1">
    <citation type="submission" date="2016-06" db="EMBL/GenBank/DDBJ databases">
        <title>Parallel loss of symbiosis genes in relatives of nitrogen-fixing non-legume Parasponia.</title>
        <authorList>
            <person name="Van Velzen R."/>
            <person name="Holmer R."/>
            <person name="Bu F."/>
            <person name="Rutten L."/>
            <person name="Van Zeijl A."/>
            <person name="Liu W."/>
            <person name="Santuari L."/>
            <person name="Cao Q."/>
            <person name="Sharma T."/>
            <person name="Shen D."/>
            <person name="Roswanjaya Y."/>
            <person name="Wardhani T."/>
            <person name="Kalhor M.S."/>
            <person name="Jansen J."/>
            <person name="Van den Hoogen J."/>
            <person name="Gungor B."/>
            <person name="Hartog M."/>
            <person name="Hontelez J."/>
            <person name="Verver J."/>
            <person name="Yang W.-C."/>
            <person name="Schijlen E."/>
            <person name="Repin R."/>
            <person name="Schilthuizen M."/>
            <person name="Schranz E."/>
            <person name="Heidstra R."/>
            <person name="Miyata K."/>
            <person name="Fedorova E."/>
            <person name="Kohlen W."/>
            <person name="Bisseling T."/>
            <person name="Smit S."/>
            <person name="Geurts R."/>
        </authorList>
    </citation>
    <scope>NUCLEOTIDE SEQUENCE [LARGE SCALE GENOMIC DNA]</scope>
    <source>
        <strain evidence="3">cv. RG33-2</strain>
    </source>
</reference>
<dbReference type="InterPro" id="IPR002156">
    <property type="entry name" value="RNaseH_domain"/>
</dbReference>
<gene>
    <name evidence="2" type="ORF">TorRG33x02_151410</name>
</gene>
<comment type="caution">
    <text evidence="2">The sequence shown here is derived from an EMBL/GenBank/DDBJ whole genome shotgun (WGS) entry which is preliminary data.</text>
</comment>
<dbReference type="EMBL" id="JXTC01000098">
    <property type="protein sequence ID" value="PON89066.1"/>
    <property type="molecule type" value="Genomic_DNA"/>
</dbReference>
<dbReference type="GO" id="GO:0004523">
    <property type="term" value="F:RNA-DNA hybrid ribonuclease activity"/>
    <property type="evidence" value="ECO:0007669"/>
    <property type="project" value="InterPro"/>
</dbReference>
<evidence type="ECO:0000313" key="3">
    <source>
        <dbReference type="Proteomes" id="UP000237000"/>
    </source>
</evidence>
<name>A0A2P5EU76_TREOI</name>
<evidence type="ECO:0000313" key="2">
    <source>
        <dbReference type="EMBL" id="PON89066.1"/>
    </source>
</evidence>
<dbReference type="InParanoid" id="A0A2P5EU76"/>
<accession>A0A2P5EU76</accession>
<dbReference type="OrthoDB" id="1428651at2759"/>
<protein>
    <recommendedName>
        <fullName evidence="1">RNase H type-1 domain-containing protein</fullName>
    </recommendedName>
</protein>